<name>A0A066XGZ7_COLSU</name>
<feature type="region of interest" description="Disordered" evidence="1">
    <location>
        <begin position="34"/>
        <end position="71"/>
    </location>
</feature>
<dbReference type="AlphaFoldDB" id="A0A066XGZ7"/>
<sequence length="331" mass="36614">MGVAGWTGLHKLISINNETCTVDTNAARDFRSTSVKPYYSDGNNDDEIEPVAPIDSQPQPDGDDNVDDGGERTEDTIVVATGPRDPNLIDALLHDTDVPHHTFLSAKEEADRPFAQQPRDKDIITTPGKPFELSDQAEVQGPMDRGVFQVVSLDRIERPDCIFDSLMVNELGYMILLANKVVDSDDGQFTVRGNVIHFSTTKSKRAACSVLAPEVYGMVAGVDMAYTISTTIAIITSRLSTPAIPTIACTDSYSLYECLVNLGTTQEQRLMIDIMALRQSYARRKLCEVRWIHGNDNPADGFTKSSPNRGFERIVSRNEPKIRMEGWVTRA</sequence>
<dbReference type="OrthoDB" id="5150797at2759"/>
<keyword evidence="3" id="KW-1185">Reference proteome</keyword>
<accession>A0A066XGZ7</accession>
<evidence type="ECO:0000256" key="1">
    <source>
        <dbReference type="SAM" id="MobiDB-lite"/>
    </source>
</evidence>
<evidence type="ECO:0000313" key="2">
    <source>
        <dbReference type="EMBL" id="KDN66939.1"/>
    </source>
</evidence>
<proteinExistence type="predicted"/>
<dbReference type="HOGENOM" id="CLU_839414_0_0_1"/>
<dbReference type="eggNOG" id="KOG0017">
    <property type="taxonomic scope" value="Eukaryota"/>
</dbReference>
<dbReference type="STRING" id="1173701.A0A066XGZ7"/>
<comment type="caution">
    <text evidence="2">The sequence shown here is derived from an EMBL/GenBank/DDBJ whole genome shotgun (WGS) entry which is preliminary data.</text>
</comment>
<gene>
    <name evidence="2" type="ORF">CSUB01_11933</name>
</gene>
<dbReference type="Proteomes" id="UP000027238">
    <property type="component" value="Unassembled WGS sequence"/>
</dbReference>
<organism evidence="2 3">
    <name type="scientific">Colletotrichum sublineola</name>
    <name type="common">Sorghum anthracnose fungus</name>
    <dbReference type="NCBI Taxonomy" id="1173701"/>
    <lineage>
        <taxon>Eukaryota</taxon>
        <taxon>Fungi</taxon>
        <taxon>Dikarya</taxon>
        <taxon>Ascomycota</taxon>
        <taxon>Pezizomycotina</taxon>
        <taxon>Sordariomycetes</taxon>
        <taxon>Hypocreomycetidae</taxon>
        <taxon>Glomerellales</taxon>
        <taxon>Glomerellaceae</taxon>
        <taxon>Colletotrichum</taxon>
        <taxon>Colletotrichum graminicola species complex</taxon>
    </lineage>
</organism>
<evidence type="ECO:0000313" key="3">
    <source>
        <dbReference type="Proteomes" id="UP000027238"/>
    </source>
</evidence>
<protein>
    <submittedName>
        <fullName evidence="2">Uncharacterized protein</fullName>
    </submittedName>
</protein>
<reference evidence="3" key="1">
    <citation type="journal article" date="2014" name="Genome Announc.">
        <title>Draft genome sequence of Colletotrichum sublineola, a destructive pathogen of cultivated sorghum.</title>
        <authorList>
            <person name="Baroncelli R."/>
            <person name="Sanz-Martin J.M."/>
            <person name="Rech G.E."/>
            <person name="Sukno S.A."/>
            <person name="Thon M.R."/>
        </authorList>
    </citation>
    <scope>NUCLEOTIDE SEQUENCE [LARGE SCALE GENOMIC DNA]</scope>
    <source>
        <strain evidence="3">TX430BB</strain>
    </source>
</reference>
<dbReference type="EMBL" id="JMSE01000868">
    <property type="protein sequence ID" value="KDN66939.1"/>
    <property type="molecule type" value="Genomic_DNA"/>
</dbReference>